<dbReference type="AlphaFoldDB" id="A0AAN7TXZ4"/>
<comment type="caution">
    <text evidence="1">The sequence shown here is derived from an EMBL/GenBank/DDBJ whole genome shotgun (WGS) entry which is preliminary data.</text>
</comment>
<sequence length="64" mass="7426">MNLMDSFNNLSITNDNKRENKQFLNIKTNSNNSVYNNFALIKNQNNLINNSNYSNPIIVISFIE</sequence>
<evidence type="ECO:0000313" key="2">
    <source>
        <dbReference type="Proteomes" id="UP001344447"/>
    </source>
</evidence>
<protein>
    <submittedName>
        <fullName evidence="1">Uncharacterized protein</fullName>
    </submittedName>
</protein>
<dbReference type="Proteomes" id="UP001344447">
    <property type="component" value="Unassembled WGS sequence"/>
</dbReference>
<evidence type="ECO:0000313" key="1">
    <source>
        <dbReference type="EMBL" id="KAK5581939.1"/>
    </source>
</evidence>
<reference evidence="1 2" key="1">
    <citation type="submission" date="2023-11" db="EMBL/GenBank/DDBJ databases">
        <title>Dfirmibasis_genome.</title>
        <authorList>
            <person name="Edelbroek B."/>
            <person name="Kjellin J."/>
            <person name="Jerlstrom-Hultqvist J."/>
            <person name="Soderbom F."/>
        </authorList>
    </citation>
    <scope>NUCLEOTIDE SEQUENCE [LARGE SCALE GENOMIC DNA]</scope>
    <source>
        <strain evidence="1 2">TNS-C-14</strain>
    </source>
</reference>
<dbReference type="EMBL" id="JAVFKY010000001">
    <property type="protein sequence ID" value="KAK5581939.1"/>
    <property type="molecule type" value="Genomic_DNA"/>
</dbReference>
<keyword evidence="2" id="KW-1185">Reference proteome</keyword>
<name>A0AAN7TXZ4_9MYCE</name>
<proteinExistence type="predicted"/>
<organism evidence="1 2">
    <name type="scientific">Dictyostelium firmibasis</name>
    <dbReference type="NCBI Taxonomy" id="79012"/>
    <lineage>
        <taxon>Eukaryota</taxon>
        <taxon>Amoebozoa</taxon>
        <taxon>Evosea</taxon>
        <taxon>Eumycetozoa</taxon>
        <taxon>Dictyostelia</taxon>
        <taxon>Dictyosteliales</taxon>
        <taxon>Dictyosteliaceae</taxon>
        <taxon>Dictyostelium</taxon>
    </lineage>
</organism>
<accession>A0AAN7TXZ4</accession>
<gene>
    <name evidence="1" type="ORF">RB653_003520</name>
</gene>